<evidence type="ECO:0000256" key="2">
    <source>
        <dbReference type="ARBA" id="ARBA00023180"/>
    </source>
</evidence>
<dbReference type="GeneID" id="108675576"/>
<feature type="chain" id="PRO_5034238647" evidence="3">
    <location>
        <begin position="25"/>
        <end position="205"/>
    </location>
</feature>
<protein>
    <submittedName>
        <fullName evidence="6">PRADC1-like protein</fullName>
    </submittedName>
</protein>
<dbReference type="OrthoDB" id="206201at2759"/>
<sequence length="205" mass="23078">MMKLSWAFIFYCTCFMLNVHICLTSTDLFPNVAYNEATIYDFTEDDPFFEIVFPKSLQYTYRLRQAQNFGTDFLFPQRGLRLVLADPEDGCSRLYNGPQLNGAVALVIRGSCSFVSKAVQVEKAGAVAVIVTDMDAATDTSFIEMIADGTERKPSIPAYFLLGRNGEMILQTLRTEHLDAAIINIPVNLTNVQITKLNQPPWIVW</sequence>
<dbReference type="AlphaFoldDB" id="A0A8B7NZ87"/>
<dbReference type="KEGG" id="hazt:108675576"/>
<feature type="domain" description="PA" evidence="4">
    <location>
        <begin position="81"/>
        <end position="168"/>
    </location>
</feature>
<evidence type="ECO:0000256" key="1">
    <source>
        <dbReference type="ARBA" id="ARBA00022729"/>
    </source>
</evidence>
<dbReference type="InterPro" id="IPR046450">
    <property type="entry name" value="PA_dom_sf"/>
</dbReference>
<keyword evidence="5" id="KW-1185">Reference proteome</keyword>
<dbReference type="OMA" id="LMDRGEC"/>
<evidence type="ECO:0000313" key="6">
    <source>
        <dbReference type="RefSeq" id="XP_018019088.1"/>
    </source>
</evidence>
<proteinExistence type="predicted"/>
<dbReference type="RefSeq" id="XP_018019088.1">
    <property type="nucleotide sequence ID" value="XM_018163599.2"/>
</dbReference>
<dbReference type="Pfam" id="PF02225">
    <property type="entry name" value="PA"/>
    <property type="match status" value="1"/>
</dbReference>
<feature type="signal peptide" evidence="3">
    <location>
        <begin position="1"/>
        <end position="24"/>
    </location>
</feature>
<evidence type="ECO:0000256" key="3">
    <source>
        <dbReference type="SAM" id="SignalP"/>
    </source>
</evidence>
<reference evidence="6" key="1">
    <citation type="submission" date="2025-08" db="UniProtKB">
        <authorList>
            <consortium name="RefSeq"/>
        </authorList>
    </citation>
    <scope>IDENTIFICATION</scope>
    <source>
        <tissue evidence="6">Whole organism</tissue>
    </source>
</reference>
<dbReference type="Proteomes" id="UP000694843">
    <property type="component" value="Unplaced"/>
</dbReference>
<keyword evidence="1 3" id="KW-0732">Signal</keyword>
<dbReference type="PANTHER" id="PTHR22702:SF1">
    <property type="entry name" value="PROTEASE-ASSOCIATED DOMAIN-CONTAINING PROTEIN 1"/>
    <property type="match status" value="1"/>
</dbReference>
<gene>
    <name evidence="6" type="primary">LOC108675576</name>
</gene>
<name>A0A8B7NZ87_HYAAZ</name>
<keyword evidence="2" id="KW-0325">Glycoprotein</keyword>
<evidence type="ECO:0000313" key="5">
    <source>
        <dbReference type="Proteomes" id="UP000694843"/>
    </source>
</evidence>
<evidence type="ECO:0000259" key="4">
    <source>
        <dbReference type="Pfam" id="PF02225"/>
    </source>
</evidence>
<dbReference type="PANTHER" id="PTHR22702">
    <property type="entry name" value="PROTEASE-ASSOCIATED DOMAIN-CONTAINING PROTEIN"/>
    <property type="match status" value="1"/>
</dbReference>
<organism evidence="5 6">
    <name type="scientific">Hyalella azteca</name>
    <name type="common">Amphipod</name>
    <dbReference type="NCBI Taxonomy" id="294128"/>
    <lineage>
        <taxon>Eukaryota</taxon>
        <taxon>Metazoa</taxon>
        <taxon>Ecdysozoa</taxon>
        <taxon>Arthropoda</taxon>
        <taxon>Crustacea</taxon>
        <taxon>Multicrustacea</taxon>
        <taxon>Malacostraca</taxon>
        <taxon>Eumalacostraca</taxon>
        <taxon>Peracarida</taxon>
        <taxon>Amphipoda</taxon>
        <taxon>Senticaudata</taxon>
        <taxon>Talitrida</taxon>
        <taxon>Talitroidea</taxon>
        <taxon>Hyalellidae</taxon>
        <taxon>Hyalella</taxon>
    </lineage>
</organism>
<dbReference type="SUPFAM" id="SSF52025">
    <property type="entry name" value="PA domain"/>
    <property type="match status" value="1"/>
</dbReference>
<accession>A0A8B7NZ87</accession>
<dbReference type="Gene3D" id="3.50.30.30">
    <property type="match status" value="1"/>
</dbReference>
<dbReference type="InterPro" id="IPR003137">
    <property type="entry name" value="PA_domain"/>
</dbReference>